<dbReference type="Proteomes" id="UP000054279">
    <property type="component" value="Unassembled WGS sequence"/>
</dbReference>
<name>A0A0C9UNQ7_SPHS4</name>
<feature type="compositionally biased region" description="Polar residues" evidence="1">
    <location>
        <begin position="200"/>
        <end position="246"/>
    </location>
</feature>
<proteinExistence type="predicted"/>
<reference evidence="2 3" key="1">
    <citation type="submission" date="2014-06" db="EMBL/GenBank/DDBJ databases">
        <title>Evolutionary Origins and Diversification of the Mycorrhizal Mutualists.</title>
        <authorList>
            <consortium name="DOE Joint Genome Institute"/>
            <consortium name="Mycorrhizal Genomics Consortium"/>
            <person name="Kohler A."/>
            <person name="Kuo A."/>
            <person name="Nagy L.G."/>
            <person name="Floudas D."/>
            <person name="Copeland A."/>
            <person name="Barry K.W."/>
            <person name="Cichocki N."/>
            <person name="Veneault-Fourrey C."/>
            <person name="LaButti K."/>
            <person name="Lindquist E.A."/>
            <person name="Lipzen A."/>
            <person name="Lundell T."/>
            <person name="Morin E."/>
            <person name="Murat C."/>
            <person name="Riley R."/>
            <person name="Ohm R."/>
            <person name="Sun H."/>
            <person name="Tunlid A."/>
            <person name="Henrissat B."/>
            <person name="Grigoriev I.V."/>
            <person name="Hibbett D.S."/>
            <person name="Martin F."/>
        </authorList>
    </citation>
    <scope>NUCLEOTIDE SEQUENCE [LARGE SCALE GENOMIC DNA]</scope>
    <source>
        <strain evidence="2 3">SS14</strain>
    </source>
</reference>
<keyword evidence="3" id="KW-1185">Reference proteome</keyword>
<evidence type="ECO:0000313" key="3">
    <source>
        <dbReference type="Proteomes" id="UP000054279"/>
    </source>
</evidence>
<dbReference type="HOGENOM" id="CLU_526945_0_0_1"/>
<evidence type="ECO:0000313" key="2">
    <source>
        <dbReference type="EMBL" id="KIJ26895.1"/>
    </source>
</evidence>
<dbReference type="EMBL" id="KN837353">
    <property type="protein sequence ID" value="KIJ26895.1"/>
    <property type="molecule type" value="Genomic_DNA"/>
</dbReference>
<accession>A0A0C9UNQ7</accession>
<evidence type="ECO:0000256" key="1">
    <source>
        <dbReference type="SAM" id="MobiDB-lite"/>
    </source>
</evidence>
<feature type="region of interest" description="Disordered" evidence="1">
    <location>
        <begin position="197"/>
        <end position="363"/>
    </location>
</feature>
<gene>
    <name evidence="2" type="ORF">M422DRAFT_271993</name>
</gene>
<dbReference type="AlphaFoldDB" id="A0A0C9UNQ7"/>
<protein>
    <submittedName>
        <fullName evidence="2">Uncharacterized protein</fullName>
    </submittedName>
</protein>
<sequence length="517" mass="57695">MDNEDHPGDIFILWDIWMSIQMGERVDEKAWLDLKWRRFLAEGSILARLSKKSCITVRGDQEGNTVIDIREEEWSLPSSVSSVKDWANGMDDQSFVRGSVIEKFQYIFALAMAKRWGKLHADETWCSSAIIGVEDSLANLIRSADTDRLRKSKRLLKSQRFLPRPKPKPVEAKVAIEVIKTTNGYTSDNAMDVDIPPQTLVITPSPTKHGNVESRQTQVNPTEDDQTISSLNSFEQPVILDSQSSDGELEEAIVVDSPRKKRPSSEESVDTPPIKKQKSDDAPALAEEIVGNNPNSNSPLILEPQGPKKRGRKAKQNVGGDSLSTGKRAPEVRPLRSMTTRARTKQPAKALERPVEGSVQPSETLMQSAETSTGQRLSVDSCITVRGDQEGHTVITTYEREWSKSVSVVLVKNWTDEMDEGSFSRGSTIETFQFIYAVAMVNWWGDSEAQQWCKGSAGKLEDWLASLIRTAAPNLLRKYTRVLKYAQSTSHSSMLVVYITIQGAWGGEAYTPDTRGY</sequence>
<organism evidence="2 3">
    <name type="scientific">Sphaerobolus stellatus (strain SS14)</name>
    <dbReference type="NCBI Taxonomy" id="990650"/>
    <lineage>
        <taxon>Eukaryota</taxon>
        <taxon>Fungi</taxon>
        <taxon>Dikarya</taxon>
        <taxon>Basidiomycota</taxon>
        <taxon>Agaricomycotina</taxon>
        <taxon>Agaricomycetes</taxon>
        <taxon>Phallomycetidae</taxon>
        <taxon>Geastrales</taxon>
        <taxon>Sphaerobolaceae</taxon>
        <taxon>Sphaerobolus</taxon>
    </lineage>
</organism>